<name>A0AA97FJV2_9MICO</name>
<accession>A0AA97FJV2</accession>
<sequence>MDALVPGVTFIDGQLGGRGPRFLDEELASQPVRRAIVAILADGQPSAGHLIGVEILHASRLLRPEDLLD</sequence>
<organism evidence="1 2">
    <name type="scientific">Microbacterium betulae</name>
    <dbReference type="NCBI Taxonomy" id="2981139"/>
    <lineage>
        <taxon>Bacteria</taxon>
        <taxon>Bacillati</taxon>
        <taxon>Actinomycetota</taxon>
        <taxon>Actinomycetes</taxon>
        <taxon>Micrococcales</taxon>
        <taxon>Microbacteriaceae</taxon>
        <taxon>Microbacterium</taxon>
    </lineage>
</organism>
<dbReference type="Proteomes" id="UP001305498">
    <property type="component" value="Chromosome"/>
</dbReference>
<dbReference type="AlphaFoldDB" id="A0AA97FJV2"/>
<proteinExistence type="predicted"/>
<keyword evidence="2" id="KW-1185">Reference proteome</keyword>
<protein>
    <submittedName>
        <fullName evidence="1">Uncharacterized protein</fullName>
    </submittedName>
</protein>
<dbReference type="RefSeq" id="WP_317140101.1">
    <property type="nucleotide sequence ID" value="NZ_CP118157.1"/>
</dbReference>
<evidence type="ECO:0000313" key="2">
    <source>
        <dbReference type="Proteomes" id="UP001305498"/>
    </source>
</evidence>
<evidence type="ECO:0000313" key="1">
    <source>
        <dbReference type="EMBL" id="WOF23630.1"/>
    </source>
</evidence>
<dbReference type="KEGG" id="mbet:N8K70_02820"/>
<gene>
    <name evidence="1" type="ORF">N8K70_02820</name>
</gene>
<reference evidence="1 2" key="1">
    <citation type="submission" date="2023-02" db="EMBL/GenBank/DDBJ databases">
        <title>Microbacterium betulae sp. nov., isolated from birch wood.</title>
        <authorList>
            <person name="Pasciak M."/>
            <person name="Pawlik K.J."/>
            <person name="Martynowski D."/>
            <person name="Laczmanski L."/>
            <person name="Ciekot J."/>
            <person name="Szponar B."/>
            <person name="Wojcik-Fatla A."/>
            <person name="Mackiewicz B."/>
            <person name="Farian E."/>
            <person name="Cholewa G."/>
            <person name="Cholewa A."/>
            <person name="Dutkiewicz J."/>
        </authorList>
    </citation>
    <scope>NUCLEOTIDE SEQUENCE [LARGE SCALE GENOMIC DNA]</scope>
    <source>
        <strain evidence="1 2">AB</strain>
    </source>
</reference>
<dbReference type="EMBL" id="CP118157">
    <property type="protein sequence ID" value="WOF23630.1"/>
    <property type="molecule type" value="Genomic_DNA"/>
</dbReference>